<keyword evidence="6" id="KW-0067">ATP-binding</keyword>
<keyword evidence="3" id="KW-0808">Transferase</keyword>
<organism evidence="11 12">
    <name type="scientific">Brassica campestris</name>
    <name type="common">Field mustard</name>
    <dbReference type="NCBI Taxonomy" id="3711"/>
    <lineage>
        <taxon>Eukaryota</taxon>
        <taxon>Viridiplantae</taxon>
        <taxon>Streptophyta</taxon>
        <taxon>Embryophyta</taxon>
        <taxon>Tracheophyta</taxon>
        <taxon>Spermatophyta</taxon>
        <taxon>Magnoliopsida</taxon>
        <taxon>eudicotyledons</taxon>
        <taxon>Gunneridae</taxon>
        <taxon>Pentapetalae</taxon>
        <taxon>rosids</taxon>
        <taxon>malvids</taxon>
        <taxon>Brassicales</taxon>
        <taxon>Brassicaceae</taxon>
        <taxon>Brassiceae</taxon>
        <taxon>Brassica</taxon>
    </lineage>
</organism>
<dbReference type="SMART" id="SM00220">
    <property type="entry name" value="S_TKc"/>
    <property type="match status" value="1"/>
</dbReference>
<feature type="region of interest" description="Disordered" evidence="9">
    <location>
        <begin position="503"/>
        <end position="522"/>
    </location>
</feature>
<sequence length="633" mass="71965">MEVIDKWVTETFIRCQRNPSVFSTNMLSALKFGDFGDFLKLKISSALLEISDSLILENASAYCWTAAECTVRFMWPLSASKVSSLESVAWRSFLKRTAETNAEGDSDRNRGDPNAVDESTRRLESDIRRSGSSEGRKLSRPLKNIPGIINLSLSTMNTHQVPEYVETDPTGRYGRFEEVLGRGAMKTVYKAIDEMLGIEVAWSQVQLKEVLRSSVDIQRLYSEVHLLSTLNHKSIIRFYTSWIDVRSHTLNFITELFTSGTLRQYKNKYLRIDIRAIKSWARQILEGLVYLHGHDPPVIHRDLKCDNIFVNGHLGQMITSEFPYSECKNPAQIYKKVVAGKLPGAFYRVGDIEAQRFIGKCLVPASKRVSARELLQDPFLSSDESWMVYARGAVNLKPFLNENEMDRLKLEDDELGGRSRMTITGKLNAEDNTIFLNVLIADENGKAKRVSFPFDIMNDTSIDVAKEMVKELEITDWEPVQIAKMIDGEISSLVPGWRYEEEDAHDEANSQSSSNSGSYSNVNYISVDEHSSQPDAKTRTHNMTRFCPEERSHLHSGHDNVCAASSSSNWRLTSDNRALTRNRSLVDVQRKLLQRSLVEEARKRRLFKTVGDVENVGFQSPYAVSRKPRSSRR</sequence>
<dbReference type="EMBL" id="CM010630">
    <property type="protein sequence ID" value="RID69020.1"/>
    <property type="molecule type" value="Genomic_DNA"/>
</dbReference>
<feature type="region of interest" description="Disordered" evidence="9">
    <location>
        <begin position="101"/>
        <end position="140"/>
    </location>
</feature>
<feature type="domain" description="Protein kinase" evidence="10">
    <location>
        <begin position="174"/>
        <end position="623"/>
    </location>
</feature>
<dbReference type="AlphaFoldDB" id="A0A398A061"/>
<evidence type="ECO:0000256" key="5">
    <source>
        <dbReference type="ARBA" id="ARBA00022777"/>
    </source>
</evidence>
<keyword evidence="2" id="KW-0723">Serine/threonine-protein kinase</keyword>
<accession>A0A398A061</accession>
<comment type="catalytic activity">
    <reaction evidence="7">
        <text>L-threonyl-[protein] + ATP = O-phospho-L-threonyl-[protein] + ADP + H(+)</text>
        <dbReference type="Rhea" id="RHEA:46608"/>
        <dbReference type="Rhea" id="RHEA-COMP:11060"/>
        <dbReference type="Rhea" id="RHEA-COMP:11605"/>
        <dbReference type="ChEBI" id="CHEBI:15378"/>
        <dbReference type="ChEBI" id="CHEBI:30013"/>
        <dbReference type="ChEBI" id="CHEBI:30616"/>
        <dbReference type="ChEBI" id="CHEBI:61977"/>
        <dbReference type="ChEBI" id="CHEBI:456216"/>
        <dbReference type="EC" id="2.7.11.1"/>
    </reaction>
</comment>
<feature type="compositionally biased region" description="Basic and acidic residues" evidence="9">
    <location>
        <begin position="118"/>
        <end position="137"/>
    </location>
</feature>
<name>A0A398A061_BRACM</name>
<dbReference type="Proteomes" id="UP000264353">
    <property type="component" value="Chromosome A3"/>
</dbReference>
<dbReference type="PROSITE" id="PS50011">
    <property type="entry name" value="PROTEIN_KINASE_DOM"/>
    <property type="match status" value="1"/>
</dbReference>
<dbReference type="Gene3D" id="1.10.510.10">
    <property type="entry name" value="Transferase(Phosphotransferase) domain 1"/>
    <property type="match status" value="2"/>
</dbReference>
<evidence type="ECO:0000256" key="8">
    <source>
        <dbReference type="ARBA" id="ARBA00048679"/>
    </source>
</evidence>
<keyword evidence="4" id="KW-0547">Nucleotide-binding</keyword>
<dbReference type="EC" id="2.7.11.1" evidence="1"/>
<dbReference type="PROSITE" id="PS00108">
    <property type="entry name" value="PROTEIN_KINASE_ST"/>
    <property type="match status" value="1"/>
</dbReference>
<dbReference type="InterPro" id="IPR008271">
    <property type="entry name" value="Ser/Thr_kinase_AS"/>
</dbReference>
<dbReference type="SUPFAM" id="SSF56112">
    <property type="entry name" value="Protein kinase-like (PK-like)"/>
    <property type="match status" value="1"/>
</dbReference>
<evidence type="ECO:0000313" key="11">
    <source>
        <dbReference type="EMBL" id="RID69020.1"/>
    </source>
</evidence>
<dbReference type="PANTHER" id="PTHR13902">
    <property type="entry name" value="SERINE/THREONINE-PROTEIN KINASE WNK WITH NO LYSINE -RELATED"/>
    <property type="match status" value="1"/>
</dbReference>
<evidence type="ECO:0000256" key="7">
    <source>
        <dbReference type="ARBA" id="ARBA00047899"/>
    </source>
</evidence>
<evidence type="ECO:0000256" key="6">
    <source>
        <dbReference type="ARBA" id="ARBA00022840"/>
    </source>
</evidence>
<proteinExistence type="predicted"/>
<evidence type="ECO:0000256" key="9">
    <source>
        <dbReference type="SAM" id="MobiDB-lite"/>
    </source>
</evidence>
<dbReference type="FunFam" id="3.30.200.20:FF:000075">
    <property type="entry name" value="Probable serine/threonine-protein kinase WNK1"/>
    <property type="match status" value="1"/>
</dbReference>
<dbReference type="GO" id="GO:0005524">
    <property type="term" value="F:ATP binding"/>
    <property type="evidence" value="ECO:0007669"/>
    <property type="project" value="UniProtKB-KW"/>
</dbReference>
<evidence type="ECO:0000259" key="10">
    <source>
        <dbReference type="PROSITE" id="PS50011"/>
    </source>
</evidence>
<dbReference type="InterPro" id="IPR011009">
    <property type="entry name" value="Kinase-like_dom_sf"/>
</dbReference>
<comment type="catalytic activity">
    <reaction evidence="8">
        <text>L-seryl-[protein] + ATP = O-phospho-L-seryl-[protein] + ADP + H(+)</text>
        <dbReference type="Rhea" id="RHEA:17989"/>
        <dbReference type="Rhea" id="RHEA-COMP:9863"/>
        <dbReference type="Rhea" id="RHEA-COMP:11604"/>
        <dbReference type="ChEBI" id="CHEBI:15378"/>
        <dbReference type="ChEBI" id="CHEBI:29999"/>
        <dbReference type="ChEBI" id="CHEBI:30616"/>
        <dbReference type="ChEBI" id="CHEBI:83421"/>
        <dbReference type="ChEBI" id="CHEBI:456216"/>
        <dbReference type="EC" id="2.7.11.1"/>
    </reaction>
</comment>
<dbReference type="Pfam" id="PF00069">
    <property type="entry name" value="Pkinase"/>
    <property type="match status" value="1"/>
</dbReference>
<evidence type="ECO:0000256" key="4">
    <source>
        <dbReference type="ARBA" id="ARBA00022741"/>
    </source>
</evidence>
<feature type="compositionally biased region" description="Low complexity" evidence="9">
    <location>
        <begin position="509"/>
        <end position="522"/>
    </location>
</feature>
<dbReference type="GO" id="GO:0004674">
    <property type="term" value="F:protein serine/threonine kinase activity"/>
    <property type="evidence" value="ECO:0007669"/>
    <property type="project" value="UniProtKB-KW"/>
</dbReference>
<gene>
    <name evidence="11" type="ORF">BRARA_C01142</name>
</gene>
<dbReference type="Gene3D" id="3.30.200.20">
    <property type="entry name" value="Phosphorylase Kinase, domain 1"/>
    <property type="match status" value="1"/>
</dbReference>
<evidence type="ECO:0000256" key="1">
    <source>
        <dbReference type="ARBA" id="ARBA00012513"/>
    </source>
</evidence>
<evidence type="ECO:0000313" key="12">
    <source>
        <dbReference type="Proteomes" id="UP000264353"/>
    </source>
</evidence>
<reference evidence="11 12" key="1">
    <citation type="submission" date="2018-06" db="EMBL/GenBank/DDBJ databases">
        <title>WGS assembly of Brassica rapa FPsc.</title>
        <authorList>
            <person name="Bowman J."/>
            <person name="Kohchi T."/>
            <person name="Yamato K."/>
            <person name="Jenkins J."/>
            <person name="Shu S."/>
            <person name="Ishizaki K."/>
            <person name="Yamaoka S."/>
            <person name="Nishihama R."/>
            <person name="Nakamura Y."/>
            <person name="Berger F."/>
            <person name="Adam C."/>
            <person name="Aki S."/>
            <person name="Althoff F."/>
            <person name="Araki T."/>
            <person name="Arteaga-Vazquez M."/>
            <person name="Balasubrmanian S."/>
            <person name="Bauer D."/>
            <person name="Boehm C."/>
            <person name="Briginshaw L."/>
            <person name="Caballero-Perez J."/>
            <person name="Catarino B."/>
            <person name="Chen F."/>
            <person name="Chiyoda S."/>
            <person name="Chovatia M."/>
            <person name="Davies K."/>
            <person name="Delmans M."/>
            <person name="Demura T."/>
            <person name="Dierschke T."/>
            <person name="Dolan L."/>
            <person name="Dorantes-Acosta A."/>
            <person name="Eklund D."/>
            <person name="Florent S."/>
            <person name="Flores-Sandoval E."/>
            <person name="Fujiyama A."/>
            <person name="Fukuzawa H."/>
            <person name="Galik B."/>
            <person name="Grimanelli D."/>
            <person name="Grimwood J."/>
            <person name="Grossniklaus U."/>
            <person name="Hamada T."/>
            <person name="Haseloff J."/>
            <person name="Hetherington A."/>
            <person name="Higo A."/>
            <person name="Hirakawa Y."/>
            <person name="Hundley H."/>
            <person name="Ikeda Y."/>
            <person name="Inoue K."/>
            <person name="Inoue S."/>
            <person name="Ishida S."/>
            <person name="Jia Q."/>
            <person name="Kakita M."/>
            <person name="Kanazawa T."/>
            <person name="Kawai Y."/>
            <person name="Kawashima T."/>
            <person name="Kennedy M."/>
            <person name="Kinose K."/>
            <person name="Kinoshita T."/>
            <person name="Kohara Y."/>
            <person name="Koide E."/>
            <person name="Komatsu K."/>
            <person name="Kopischke S."/>
            <person name="Kubo M."/>
            <person name="Kyozuka J."/>
            <person name="Lagercrantz U."/>
            <person name="Lin S."/>
            <person name="Lindquist E."/>
            <person name="Lipzen A."/>
            <person name="Lu C."/>
            <person name="Luna E."/>
            <person name="Martienssen R."/>
            <person name="Minamino N."/>
            <person name="Mizutani M."/>
            <person name="Mizutani M."/>
            <person name="Mochizuki N."/>
            <person name="Monte I."/>
            <person name="Mosher R."/>
            <person name="Nagasaki H."/>
            <person name="Nakagami H."/>
            <person name="Naramoto S."/>
            <person name="Nishitani K."/>
            <person name="Ohtani M."/>
            <person name="Okamoto T."/>
            <person name="Okumura M."/>
            <person name="Phillips J."/>
            <person name="Pollak B."/>
            <person name="Reinders A."/>
            <person name="Roevekamp M."/>
            <person name="Sano R."/>
            <person name="Sawa S."/>
            <person name="Schmid M."/>
            <person name="Shirakawa M."/>
            <person name="Solano R."/>
            <person name="Spunde A."/>
            <person name="Suetsugu N."/>
            <person name="Sugano S."/>
            <person name="Sugiyama A."/>
            <person name="Sun R."/>
            <person name="Suzuki Y."/>
            <person name="Takenaka M."/>
            <person name="Takezawa D."/>
            <person name="Tomogane H."/>
            <person name="Tsuzuki M."/>
            <person name="Ueda T."/>
            <person name="Umeda M."/>
            <person name="Ward J."/>
            <person name="Watanabe Y."/>
            <person name="Yazaki K."/>
            <person name="Yokoyama R."/>
            <person name="Yoshitake Y."/>
            <person name="Yotsui I."/>
            <person name="Zachgo S."/>
            <person name="Schmutz J."/>
        </authorList>
    </citation>
    <scope>NUCLEOTIDE SEQUENCE [LARGE SCALE GENOMIC DNA]</scope>
    <source>
        <strain evidence="12">cv. B-3</strain>
    </source>
</reference>
<dbReference type="InterPro" id="IPR050588">
    <property type="entry name" value="WNK_Ser-Thr_kinase"/>
</dbReference>
<evidence type="ECO:0000256" key="2">
    <source>
        <dbReference type="ARBA" id="ARBA00022527"/>
    </source>
</evidence>
<keyword evidence="5" id="KW-0418">Kinase</keyword>
<dbReference type="Gene3D" id="3.10.20.90">
    <property type="entry name" value="Phosphatidylinositol 3-kinase Catalytic Subunit, Chain A, domain 1"/>
    <property type="match status" value="1"/>
</dbReference>
<evidence type="ECO:0000256" key="3">
    <source>
        <dbReference type="ARBA" id="ARBA00022679"/>
    </source>
</evidence>
<protein>
    <recommendedName>
        <fullName evidence="1">non-specific serine/threonine protein kinase</fullName>
        <ecNumber evidence="1">2.7.11.1</ecNumber>
    </recommendedName>
</protein>
<dbReference type="InterPro" id="IPR000719">
    <property type="entry name" value="Prot_kinase_dom"/>
</dbReference>